<feature type="transmembrane region" description="Helical" evidence="1">
    <location>
        <begin position="20"/>
        <end position="37"/>
    </location>
</feature>
<keyword evidence="1" id="KW-0472">Membrane</keyword>
<gene>
    <name evidence="4" type="ORF">CBP51_07000</name>
</gene>
<keyword evidence="1" id="KW-1133">Transmembrane helix</keyword>
<comment type="caution">
    <text evidence="4">The sequence shown here is derived from an EMBL/GenBank/DDBJ whole genome shotgun (WGS) entry which is preliminary data.</text>
</comment>
<dbReference type="InterPro" id="IPR002656">
    <property type="entry name" value="Acyl_transf_3_dom"/>
</dbReference>
<evidence type="ECO:0008006" key="6">
    <source>
        <dbReference type="Google" id="ProtNLM"/>
    </source>
</evidence>
<evidence type="ECO:0000256" key="1">
    <source>
        <dbReference type="SAM" id="Phobius"/>
    </source>
</evidence>
<dbReference type="EMBL" id="NHNI01000001">
    <property type="protein sequence ID" value="OZY86752.1"/>
    <property type="molecule type" value="Genomic_DNA"/>
</dbReference>
<accession>A0A266QA73</accession>
<feature type="transmembrane region" description="Helical" evidence="1">
    <location>
        <begin position="43"/>
        <end position="62"/>
    </location>
</feature>
<organism evidence="4 5">
    <name type="scientific">Cellvibrio mixtus</name>
    <dbReference type="NCBI Taxonomy" id="39650"/>
    <lineage>
        <taxon>Bacteria</taxon>
        <taxon>Pseudomonadati</taxon>
        <taxon>Pseudomonadota</taxon>
        <taxon>Gammaproteobacteria</taxon>
        <taxon>Cellvibrionales</taxon>
        <taxon>Cellvibrionaceae</taxon>
        <taxon>Cellvibrio</taxon>
    </lineage>
</organism>
<feature type="transmembrane region" description="Helical" evidence="1">
    <location>
        <begin position="83"/>
        <end position="102"/>
    </location>
</feature>
<protein>
    <recommendedName>
        <fullName evidence="6">Acyltransferase</fullName>
    </recommendedName>
</protein>
<feature type="transmembrane region" description="Helical" evidence="1">
    <location>
        <begin position="176"/>
        <end position="196"/>
    </location>
</feature>
<proteinExistence type="predicted"/>
<dbReference type="Pfam" id="PF01757">
    <property type="entry name" value="Acyl_transf_3"/>
    <property type="match status" value="1"/>
</dbReference>
<dbReference type="PANTHER" id="PTHR23028">
    <property type="entry name" value="ACETYLTRANSFERASE"/>
    <property type="match status" value="1"/>
</dbReference>
<evidence type="ECO:0000313" key="4">
    <source>
        <dbReference type="EMBL" id="OZY86752.1"/>
    </source>
</evidence>
<dbReference type="PANTHER" id="PTHR23028:SF53">
    <property type="entry name" value="ACYL_TRANSF_3 DOMAIN-CONTAINING PROTEIN"/>
    <property type="match status" value="1"/>
</dbReference>
<evidence type="ECO:0000313" key="5">
    <source>
        <dbReference type="Proteomes" id="UP000216101"/>
    </source>
</evidence>
<feature type="domain" description="SGNH" evidence="3">
    <location>
        <begin position="405"/>
        <end position="653"/>
    </location>
</feature>
<feature type="transmembrane region" description="Helical" evidence="1">
    <location>
        <begin position="202"/>
        <end position="223"/>
    </location>
</feature>
<reference evidence="5" key="1">
    <citation type="submission" date="2017-05" db="EMBL/GenBank/DDBJ databases">
        <authorList>
            <person name="Barney B.M."/>
        </authorList>
    </citation>
    <scope>NUCLEOTIDE SEQUENCE [LARGE SCALE GENOMIC DNA]</scope>
    <source>
        <strain evidence="5">PSBB022</strain>
    </source>
</reference>
<feature type="transmembrane region" description="Helical" evidence="1">
    <location>
        <begin position="230"/>
        <end position="247"/>
    </location>
</feature>
<feature type="domain" description="Acyltransferase 3" evidence="2">
    <location>
        <begin position="17"/>
        <end position="330"/>
    </location>
</feature>
<feature type="transmembrane region" description="Helical" evidence="1">
    <location>
        <begin position="356"/>
        <end position="380"/>
    </location>
</feature>
<dbReference type="InterPro" id="IPR043968">
    <property type="entry name" value="SGNH"/>
</dbReference>
<dbReference type="Proteomes" id="UP000216101">
    <property type="component" value="Unassembled WGS sequence"/>
</dbReference>
<sequence>MYQYCIYREKGVNFRSDINGLRAIAVIAVVLFHFKVAGFSGGFVGVDIFFVISGYLMTKIIFTKLEADSFRLSQFYLARSRRIIPALVFLCVVLLIGLWWVLPPSEMMRFSRQVASSVTFVSNILYWRESGYFDVTSHEKWLLHTWSLSVEWQFYILYPVALLLAKKIFSVVSLRWLLLGAAFASFALSAILPLRWADAGFFLLPTRAWEMLAGGLIFLFPMAFSKFQSIMLEILGLVLIVLSVVFLSPSAQWPGWQAMIPVMGAVLVMYAARGESLITGNRVMQFIGAISYSLYLWHWPIFVGLNYTDMANNHLWIMAGIATSVICAIGSYYLIETPSRSGTLLRPVITLSDVRLLVGYGVLCCSICVAGLAVLFFGGVPGRMSPVVVNADSEKLNRNPRQRECNVTVSQNPKSPQCIFGSQSKNIALVVIGDSHANAIVTAVAEAVAKDNSGVLYLGADGCSYVQHLSTKFFPACAKYNADVAALLAKDYPDIPVLIINRATAALVGPNEESKPAISYIDNTPSTDENFSRLFKQRYITTLCDMASTRAVYVLNPIPEMGVDVPQTLIRNQLFHHADADIGISLQDYYQRHREIRAINQEQVQACGAKILDPVPYLCDDKMCWGSVGGRSLYYDDDHLSEYGNRRLVPLFSQIQIEQKVLPTN</sequence>
<keyword evidence="5" id="KW-1185">Reference proteome</keyword>
<dbReference type="InterPro" id="IPR050879">
    <property type="entry name" value="Acyltransferase_3"/>
</dbReference>
<name>A0A266QA73_9GAMM</name>
<feature type="transmembrane region" description="Helical" evidence="1">
    <location>
        <begin position="283"/>
        <end position="302"/>
    </location>
</feature>
<evidence type="ECO:0000259" key="2">
    <source>
        <dbReference type="Pfam" id="PF01757"/>
    </source>
</evidence>
<dbReference type="GO" id="GO:0016020">
    <property type="term" value="C:membrane"/>
    <property type="evidence" value="ECO:0007669"/>
    <property type="project" value="TreeGrafter"/>
</dbReference>
<dbReference type="GO" id="GO:0009103">
    <property type="term" value="P:lipopolysaccharide biosynthetic process"/>
    <property type="evidence" value="ECO:0007669"/>
    <property type="project" value="TreeGrafter"/>
</dbReference>
<dbReference type="GO" id="GO:0016747">
    <property type="term" value="F:acyltransferase activity, transferring groups other than amino-acyl groups"/>
    <property type="evidence" value="ECO:0007669"/>
    <property type="project" value="InterPro"/>
</dbReference>
<dbReference type="Pfam" id="PF19040">
    <property type="entry name" value="SGNH"/>
    <property type="match status" value="1"/>
</dbReference>
<dbReference type="AlphaFoldDB" id="A0A266QA73"/>
<evidence type="ECO:0000259" key="3">
    <source>
        <dbReference type="Pfam" id="PF19040"/>
    </source>
</evidence>
<keyword evidence="1" id="KW-0812">Transmembrane</keyword>
<feature type="transmembrane region" description="Helical" evidence="1">
    <location>
        <begin position="152"/>
        <end position="169"/>
    </location>
</feature>
<feature type="transmembrane region" description="Helical" evidence="1">
    <location>
        <begin position="314"/>
        <end position="335"/>
    </location>
</feature>
<feature type="transmembrane region" description="Helical" evidence="1">
    <location>
        <begin position="253"/>
        <end position="271"/>
    </location>
</feature>